<name>A0A8K0SHW6_9HYPO</name>
<dbReference type="EMBL" id="JAGPNK010000015">
    <property type="protein sequence ID" value="KAH7308562.1"/>
    <property type="molecule type" value="Genomic_DNA"/>
</dbReference>
<feature type="region of interest" description="Disordered" evidence="1">
    <location>
        <begin position="207"/>
        <end position="228"/>
    </location>
</feature>
<dbReference type="InterPro" id="IPR058257">
    <property type="entry name" value="CorA-like_dom"/>
</dbReference>
<accession>A0A8K0SHW6</accession>
<dbReference type="Proteomes" id="UP000813444">
    <property type="component" value="Unassembled WGS sequence"/>
</dbReference>
<organism evidence="3 4">
    <name type="scientific">Stachybotrys elegans</name>
    <dbReference type="NCBI Taxonomy" id="80388"/>
    <lineage>
        <taxon>Eukaryota</taxon>
        <taxon>Fungi</taxon>
        <taxon>Dikarya</taxon>
        <taxon>Ascomycota</taxon>
        <taxon>Pezizomycotina</taxon>
        <taxon>Sordariomycetes</taxon>
        <taxon>Hypocreomycetidae</taxon>
        <taxon>Hypocreales</taxon>
        <taxon>Stachybotryaceae</taxon>
        <taxon>Stachybotrys</taxon>
    </lineage>
</organism>
<gene>
    <name evidence="3" type="ORF">B0I35DRAFT_98435</name>
</gene>
<evidence type="ECO:0000256" key="1">
    <source>
        <dbReference type="SAM" id="MobiDB-lite"/>
    </source>
</evidence>
<evidence type="ECO:0000313" key="3">
    <source>
        <dbReference type="EMBL" id="KAH7308562.1"/>
    </source>
</evidence>
<dbReference type="OrthoDB" id="5396681at2759"/>
<protein>
    <recommendedName>
        <fullName evidence="2">CorA-like transporter domain-containing protein</fullName>
    </recommendedName>
</protein>
<reference evidence="3" key="1">
    <citation type="journal article" date="2021" name="Nat. Commun.">
        <title>Genetic determinants of endophytism in the Arabidopsis root mycobiome.</title>
        <authorList>
            <person name="Mesny F."/>
            <person name="Miyauchi S."/>
            <person name="Thiergart T."/>
            <person name="Pickel B."/>
            <person name="Atanasova L."/>
            <person name="Karlsson M."/>
            <person name="Huettel B."/>
            <person name="Barry K.W."/>
            <person name="Haridas S."/>
            <person name="Chen C."/>
            <person name="Bauer D."/>
            <person name="Andreopoulos W."/>
            <person name="Pangilinan J."/>
            <person name="LaButti K."/>
            <person name="Riley R."/>
            <person name="Lipzen A."/>
            <person name="Clum A."/>
            <person name="Drula E."/>
            <person name="Henrissat B."/>
            <person name="Kohler A."/>
            <person name="Grigoriev I.V."/>
            <person name="Martin F.M."/>
            <person name="Hacquard S."/>
        </authorList>
    </citation>
    <scope>NUCLEOTIDE SEQUENCE</scope>
    <source>
        <strain evidence="3">MPI-CAGE-CH-0235</strain>
    </source>
</reference>
<keyword evidence="4" id="KW-1185">Reference proteome</keyword>
<sequence length="387" mass="44079">MTRHVFLNAGNSEKPLNCTLNSFLYICAYHQVSPEFVDMLFSFGVPRSEIVQYHRPQCYQEYSAAPTESVYTTPQLGRSGWELRNCYKLSGMEKSDGWTMRQMAVYHAFDLSNGRSFFITVKANHSHIRSQIQSINKGVVPDTIQNSFSASLEAQLLGFHWSTRGWKEHIDVLENRIRQIYKNITSNPIGSADDGIDRGIIRRVNTMSSSTPGSPVNERGPPPSQHLLSRRFTPRLSTNHGKNTMLETKGKFSSNRAEGQEADAIKDAQEVITKAVKRLGDLEDFPFRGLQNLNFDIQKLTEAKLVMDLNARALQDIREYFKSIWANKGFPEEIDHGCKEALESFLQRIKGFERIFSNECMRVDALLQLANEGKALVSKRERDSIYP</sequence>
<feature type="domain" description="CorA-like transporter" evidence="2">
    <location>
        <begin position="2"/>
        <end position="183"/>
    </location>
</feature>
<evidence type="ECO:0000259" key="2">
    <source>
        <dbReference type="Pfam" id="PF26616"/>
    </source>
</evidence>
<dbReference type="AlphaFoldDB" id="A0A8K0SHW6"/>
<proteinExistence type="predicted"/>
<comment type="caution">
    <text evidence="3">The sequence shown here is derived from an EMBL/GenBank/DDBJ whole genome shotgun (WGS) entry which is preliminary data.</text>
</comment>
<evidence type="ECO:0000313" key="4">
    <source>
        <dbReference type="Proteomes" id="UP000813444"/>
    </source>
</evidence>
<dbReference type="Pfam" id="PF26616">
    <property type="entry name" value="CorA-like"/>
    <property type="match status" value="1"/>
</dbReference>